<evidence type="ECO:0000256" key="4">
    <source>
        <dbReference type="ARBA" id="ARBA00022989"/>
    </source>
</evidence>
<evidence type="ECO:0000256" key="1">
    <source>
        <dbReference type="ARBA" id="ARBA00004651"/>
    </source>
</evidence>
<evidence type="ECO:0000259" key="7">
    <source>
        <dbReference type="Pfam" id="PF06271"/>
    </source>
</evidence>
<evidence type="ECO:0000256" key="2">
    <source>
        <dbReference type="ARBA" id="ARBA00022475"/>
    </source>
</evidence>
<accession>A0A0G0E3G1</accession>
<comment type="subcellular location">
    <subcellularLocation>
        <location evidence="1">Cell membrane</location>
        <topology evidence="1">Multi-pass membrane protein</topology>
    </subcellularLocation>
</comment>
<gene>
    <name evidence="8" type="ORF">UR67_C0003G0104</name>
</gene>
<keyword evidence="4 6" id="KW-1133">Transmembrane helix</keyword>
<keyword evidence="5 6" id="KW-0472">Membrane</keyword>
<evidence type="ECO:0000256" key="3">
    <source>
        <dbReference type="ARBA" id="ARBA00022692"/>
    </source>
</evidence>
<sequence>MEEVKTETPVTTTAYEHAGFGVRLVAAIIDGILISVVTGIINGIFGTALGAGTSLMSTDVMTDEAAAGLIATAIGGSFILMFVNMAISWGYYIVMTGAKGATIGKMIMKLEVVDENYQKISYGKAALREIVGKFISSLVFCLGYIWVLFDDKKQGWHDKIAKTYVIKKS</sequence>
<organism evidence="8 9">
    <name type="scientific">candidate division CPR3 bacterium GW2011_GWF2_35_18</name>
    <dbReference type="NCBI Taxonomy" id="1618350"/>
    <lineage>
        <taxon>Bacteria</taxon>
        <taxon>Bacteria division CPR3</taxon>
    </lineage>
</organism>
<keyword evidence="2" id="KW-1003">Cell membrane</keyword>
<evidence type="ECO:0000313" key="8">
    <source>
        <dbReference type="EMBL" id="KKP69825.1"/>
    </source>
</evidence>
<dbReference type="AlphaFoldDB" id="A0A0G0E3G1"/>
<evidence type="ECO:0000256" key="5">
    <source>
        <dbReference type="ARBA" id="ARBA00023136"/>
    </source>
</evidence>
<evidence type="ECO:0000256" key="6">
    <source>
        <dbReference type="SAM" id="Phobius"/>
    </source>
</evidence>
<dbReference type="InterPro" id="IPR010432">
    <property type="entry name" value="RDD"/>
</dbReference>
<dbReference type="PANTHER" id="PTHR36115">
    <property type="entry name" value="PROLINE-RICH ANTIGEN HOMOLOG-RELATED"/>
    <property type="match status" value="1"/>
</dbReference>
<protein>
    <submittedName>
        <fullName evidence="8">RDD domain protein</fullName>
    </submittedName>
</protein>
<dbReference type="Proteomes" id="UP000034581">
    <property type="component" value="Unassembled WGS sequence"/>
</dbReference>
<evidence type="ECO:0000313" key="9">
    <source>
        <dbReference type="Proteomes" id="UP000034581"/>
    </source>
</evidence>
<dbReference type="GO" id="GO:0005886">
    <property type="term" value="C:plasma membrane"/>
    <property type="evidence" value="ECO:0007669"/>
    <property type="project" value="UniProtKB-SubCell"/>
</dbReference>
<feature type="transmembrane region" description="Helical" evidence="6">
    <location>
        <begin position="20"/>
        <end position="45"/>
    </location>
</feature>
<dbReference type="EMBL" id="LBQB01000003">
    <property type="protein sequence ID" value="KKP69825.1"/>
    <property type="molecule type" value="Genomic_DNA"/>
</dbReference>
<feature type="transmembrane region" description="Helical" evidence="6">
    <location>
        <begin position="130"/>
        <end position="149"/>
    </location>
</feature>
<dbReference type="Pfam" id="PF06271">
    <property type="entry name" value="RDD"/>
    <property type="match status" value="1"/>
</dbReference>
<proteinExistence type="predicted"/>
<comment type="caution">
    <text evidence="8">The sequence shown here is derived from an EMBL/GenBank/DDBJ whole genome shotgun (WGS) entry which is preliminary data.</text>
</comment>
<keyword evidence="3 6" id="KW-0812">Transmembrane</keyword>
<feature type="transmembrane region" description="Helical" evidence="6">
    <location>
        <begin position="66"/>
        <end position="92"/>
    </location>
</feature>
<dbReference type="InterPro" id="IPR051791">
    <property type="entry name" value="Pra-immunoreactive"/>
</dbReference>
<name>A0A0G0E3G1_UNCC3</name>
<reference evidence="8 9" key="1">
    <citation type="journal article" date="2015" name="Nature">
        <title>rRNA introns, odd ribosomes, and small enigmatic genomes across a large radiation of phyla.</title>
        <authorList>
            <person name="Brown C.T."/>
            <person name="Hug L.A."/>
            <person name="Thomas B.C."/>
            <person name="Sharon I."/>
            <person name="Castelle C.J."/>
            <person name="Singh A."/>
            <person name="Wilkins M.J."/>
            <person name="Williams K.H."/>
            <person name="Banfield J.F."/>
        </authorList>
    </citation>
    <scope>NUCLEOTIDE SEQUENCE [LARGE SCALE GENOMIC DNA]</scope>
</reference>
<feature type="domain" description="RDD" evidence="7">
    <location>
        <begin position="18"/>
        <end position="162"/>
    </location>
</feature>
<dbReference type="STRING" id="1618350.UR67_C0003G0104"/>
<dbReference type="PANTHER" id="PTHR36115:SF4">
    <property type="entry name" value="MEMBRANE PROTEIN"/>
    <property type="match status" value="1"/>
</dbReference>